<accession>A0A6P7U586</accession>
<proteinExistence type="predicted"/>
<evidence type="ECO:0000259" key="1">
    <source>
        <dbReference type="Pfam" id="PF00350"/>
    </source>
</evidence>
<protein>
    <submittedName>
        <fullName evidence="3">EH domain-containing protein 4-like</fullName>
    </submittedName>
</protein>
<dbReference type="SUPFAM" id="SSF52540">
    <property type="entry name" value="P-loop containing nucleoside triphosphate hydrolases"/>
    <property type="match status" value="1"/>
</dbReference>
<feature type="domain" description="Dynamin N-terminal" evidence="1">
    <location>
        <begin position="51"/>
        <end position="156"/>
    </location>
</feature>
<gene>
    <name evidence="3" type="primary">LOC115231638</name>
</gene>
<organism evidence="2 3">
    <name type="scientific">Octopus sinensis</name>
    <name type="common">East Asian common octopus</name>
    <dbReference type="NCBI Taxonomy" id="2607531"/>
    <lineage>
        <taxon>Eukaryota</taxon>
        <taxon>Metazoa</taxon>
        <taxon>Spiralia</taxon>
        <taxon>Lophotrochozoa</taxon>
        <taxon>Mollusca</taxon>
        <taxon>Cephalopoda</taxon>
        <taxon>Coleoidea</taxon>
        <taxon>Octopodiformes</taxon>
        <taxon>Octopoda</taxon>
        <taxon>Incirrata</taxon>
        <taxon>Octopodidae</taxon>
        <taxon>Octopus</taxon>
    </lineage>
</organism>
<dbReference type="PANTHER" id="PTHR43681">
    <property type="entry name" value="TRANSMEMBRANE GTPASE FZO"/>
    <property type="match status" value="1"/>
</dbReference>
<dbReference type="Proteomes" id="UP000515154">
    <property type="component" value="Unplaced"/>
</dbReference>
<evidence type="ECO:0000313" key="2">
    <source>
        <dbReference type="Proteomes" id="UP000515154"/>
    </source>
</evidence>
<sequence length="344" mass="39481">MSTTADKISDILRSLSVPYNKSVRPIEASTGFNMHCMSPLSPTHMEQKPSVLFMGSYSAGKTTAIKYLLQLDIPVLRVGPEPTTDMFHVLTYGEKQVTVGGVILMNDPHLGFQNFFPSNKDIARHFQLTRVNNTCLRAMDIIDSPGFLSGENMGDQRGYDLPGVLCELGKRCTRMYMMMDVFKVDVSPECKECLRKMRSMMGKMRLIFNKADSVSDLNLIRLYGAFMYHSGMAVCAPEVPHVFICSLWDKPYKHDTYRDLFDSEKLELLNDLQMLSVYHYPHIVGNMIERLNCFLVIHLLMCRGIWWLQDSSEKLCRFSKRRRKSRKLWPISAHSTTMPCGMRE</sequence>
<dbReference type="InterPro" id="IPR051943">
    <property type="entry name" value="TRAFAC_Dynamin-like_GTPase"/>
</dbReference>
<dbReference type="KEGG" id="osn:115231638"/>
<dbReference type="AlphaFoldDB" id="A0A6P7U586"/>
<reference evidence="3" key="1">
    <citation type="submission" date="2025-08" db="UniProtKB">
        <authorList>
            <consortium name="RefSeq"/>
        </authorList>
    </citation>
    <scope>IDENTIFICATION</scope>
</reference>
<dbReference type="RefSeq" id="XP_029657475.1">
    <property type="nucleotide sequence ID" value="XM_029801615.2"/>
</dbReference>
<dbReference type="Pfam" id="PF00350">
    <property type="entry name" value="Dynamin_N"/>
    <property type="match status" value="1"/>
</dbReference>
<name>A0A6P7U586_9MOLL</name>
<dbReference type="PANTHER" id="PTHR43681:SF1">
    <property type="entry name" value="SARCALUMENIN"/>
    <property type="match status" value="1"/>
</dbReference>
<dbReference type="Gene3D" id="3.40.50.300">
    <property type="entry name" value="P-loop containing nucleotide triphosphate hydrolases"/>
    <property type="match status" value="1"/>
</dbReference>
<keyword evidence="2" id="KW-1185">Reference proteome</keyword>
<dbReference type="InterPro" id="IPR045063">
    <property type="entry name" value="Dynamin_N"/>
</dbReference>
<evidence type="ECO:0000313" key="3">
    <source>
        <dbReference type="RefSeq" id="XP_029657475.1"/>
    </source>
</evidence>
<dbReference type="InterPro" id="IPR027417">
    <property type="entry name" value="P-loop_NTPase"/>
</dbReference>